<reference evidence="1 2" key="2">
    <citation type="journal article" date="2022" name="Mol. Ecol. Resour.">
        <title>The genomes of chicory, endive, great burdock and yacon provide insights into Asteraceae paleo-polyploidization history and plant inulin production.</title>
        <authorList>
            <person name="Fan W."/>
            <person name="Wang S."/>
            <person name="Wang H."/>
            <person name="Wang A."/>
            <person name="Jiang F."/>
            <person name="Liu H."/>
            <person name="Zhao H."/>
            <person name="Xu D."/>
            <person name="Zhang Y."/>
        </authorList>
    </citation>
    <scope>NUCLEOTIDE SEQUENCE [LARGE SCALE GENOMIC DNA]</scope>
    <source>
        <strain evidence="2">cv. Yunnan</strain>
        <tissue evidence="1">Leaves</tissue>
    </source>
</reference>
<reference evidence="2" key="1">
    <citation type="journal article" date="2022" name="Mol. Ecol. Resour.">
        <title>The genomes of chicory, endive, great burdock and yacon provide insights into Asteraceae palaeo-polyploidization history and plant inulin production.</title>
        <authorList>
            <person name="Fan W."/>
            <person name="Wang S."/>
            <person name="Wang H."/>
            <person name="Wang A."/>
            <person name="Jiang F."/>
            <person name="Liu H."/>
            <person name="Zhao H."/>
            <person name="Xu D."/>
            <person name="Zhang Y."/>
        </authorList>
    </citation>
    <scope>NUCLEOTIDE SEQUENCE [LARGE SCALE GENOMIC DNA]</scope>
    <source>
        <strain evidence="2">cv. Yunnan</strain>
    </source>
</reference>
<organism evidence="1 2">
    <name type="scientific">Smallanthus sonchifolius</name>
    <dbReference type="NCBI Taxonomy" id="185202"/>
    <lineage>
        <taxon>Eukaryota</taxon>
        <taxon>Viridiplantae</taxon>
        <taxon>Streptophyta</taxon>
        <taxon>Embryophyta</taxon>
        <taxon>Tracheophyta</taxon>
        <taxon>Spermatophyta</taxon>
        <taxon>Magnoliopsida</taxon>
        <taxon>eudicotyledons</taxon>
        <taxon>Gunneridae</taxon>
        <taxon>Pentapetalae</taxon>
        <taxon>asterids</taxon>
        <taxon>campanulids</taxon>
        <taxon>Asterales</taxon>
        <taxon>Asteraceae</taxon>
        <taxon>Asteroideae</taxon>
        <taxon>Heliantheae alliance</taxon>
        <taxon>Millerieae</taxon>
        <taxon>Smallanthus</taxon>
    </lineage>
</organism>
<comment type="caution">
    <text evidence="1">The sequence shown here is derived from an EMBL/GenBank/DDBJ whole genome shotgun (WGS) entry which is preliminary data.</text>
</comment>
<evidence type="ECO:0000313" key="1">
    <source>
        <dbReference type="EMBL" id="KAI3830201.1"/>
    </source>
</evidence>
<gene>
    <name evidence="1" type="ORF">L1987_04335</name>
</gene>
<proteinExistence type="predicted"/>
<keyword evidence="2" id="KW-1185">Reference proteome</keyword>
<name>A0ACB9KD81_9ASTR</name>
<dbReference type="Proteomes" id="UP001056120">
    <property type="component" value="Linkage Group LG01"/>
</dbReference>
<protein>
    <submittedName>
        <fullName evidence="1">Uncharacterized protein</fullName>
    </submittedName>
</protein>
<sequence>MTEIVSRLEGALYIQENADAKAVVKGAGILNVKGLKTMDAQSENPFNASNHYLVLYINHYDPLQNKKTTAKYNEVNAEFTLYVKDVDTQSLSIVVNAIVSVEKHRQLGAATFKLTDLTPGMPLTFTLPGYFKVEVLYKPTNIEDPLASVQKAPIWTPKDGGLLIIIIHGAYLLSEKNDAHSSVSLFFHGEIRKTQGSLGSVDISLADVVNEKWTNQLYKLERGYDIVNHLQVELQWRTSD</sequence>
<dbReference type="EMBL" id="CM042018">
    <property type="protein sequence ID" value="KAI3830201.1"/>
    <property type="molecule type" value="Genomic_DNA"/>
</dbReference>
<evidence type="ECO:0000313" key="2">
    <source>
        <dbReference type="Proteomes" id="UP001056120"/>
    </source>
</evidence>
<accession>A0ACB9KD81</accession>